<dbReference type="NCBIfam" id="TIGR00573">
    <property type="entry name" value="dnaq"/>
    <property type="match status" value="1"/>
</dbReference>
<evidence type="ECO:0000256" key="5">
    <source>
        <dbReference type="ARBA" id="ARBA00022840"/>
    </source>
</evidence>
<feature type="short sequence motif" description="DEAH box" evidence="6">
    <location>
        <begin position="453"/>
        <end position="456"/>
    </location>
</feature>
<keyword evidence="2 6" id="KW-0547">Nucleotide-binding</keyword>
<keyword evidence="3 6" id="KW-0378">Hydrolase</keyword>
<dbReference type="InterPro" id="IPR006310">
    <property type="entry name" value="DinG"/>
</dbReference>
<dbReference type="GO" id="GO:0004386">
    <property type="term" value="F:helicase activity"/>
    <property type="evidence" value="ECO:0007669"/>
    <property type="project" value="UniProtKB-KW"/>
</dbReference>
<dbReference type="PROSITE" id="PS51193">
    <property type="entry name" value="HELICASE_ATP_BIND_2"/>
    <property type="match status" value="1"/>
</dbReference>
<comment type="similarity">
    <text evidence="6 7">Belongs to the helicase family. DinG subfamily. Type 2 sub-subfamily.</text>
</comment>
<name>A0ABW4CD64_9LACO</name>
<keyword evidence="4 6" id="KW-0269">Exonuclease</keyword>
<dbReference type="InterPro" id="IPR036397">
    <property type="entry name" value="RNaseH_sf"/>
</dbReference>
<dbReference type="Gene3D" id="3.30.420.10">
    <property type="entry name" value="Ribonuclease H-like superfamily/Ribonuclease H"/>
    <property type="match status" value="1"/>
</dbReference>
<dbReference type="InterPro" id="IPR014013">
    <property type="entry name" value="Helic_SF1/SF2_ATP-bd_DinG/Rad3"/>
</dbReference>
<proteinExistence type="inferred from homology"/>
<sequence length="943" mass="103532">MGSDTIYAVIDLETTGTSIEDGDRIIQFGCALLQRGKIIQTVSQLINPERSVPEAIQQLTGIRPADLTAAPYFDDVASTISGLLEGTVIVAHNINFDYPFLSAALAEVGEPVLTQPGIDTVELAQILLPTQASFRLSDLTSVLAIRHDNPHRADSDAISTAKLLLALADRFRALPTVTQRHLAQLGKNLLRDTGDFLASLVQPLRPLAHDQRQVGPFILRQSAQPVATGVSATDFPLTDRAKKAVLMPTLRFRKGQAEMMDAIYQNVCGPRQPLMIEAGTGLGKSLGYLLPYAFLTDAAQQVVVATSTNVLQAQLVNETIPLLGQLLQHPVSAVLLKSPRHYLDLAKFDATLAVREPNRLTRLLQMKLIVWLTETTTGDLDELHLTNYRAPLFAQVRSTGEPLPANDPYRSVDFYGQVQHALASAQVIVTNHAYLARHSDLLASHGRPYLVVDEAQHFADQTAAAFSQKIDLRRLHQLLGSVLATIDHGGTRRDLTQIFADDALMRYQLSSFQTLVRAASELVEDLQQTLYHHFDLGRSQTPGFIQVPLHADEVSWLLDHLKQPLGKLQNQLAGILTGGAALGAGFQAEPDRFLVGDAPAFQALDGLLERLGEQAEAITSLDPAAMRAGEDGVVCLTLLNRSDVSSLQITWDLFFAGHQIQALLSHFTAPVFVGATLRVDRNFQYLTAQLGYSQLDGSQEFVFRSPFHYHQQAQLFVADDAPQPQPTQQNELADYYAKAISQLADDDHQTIVLFTSLAMIKSVYIRLLHQPVARRKELLAQGVTGSAEKIAKRFAIADNSLLLGAASFFEGIDYPDRQLERVILTHLPFDVPDDPVVKARGAQLQAAGRSPFEADSLPRATLRLRQSFGRLIRTETDRGVFIVLDPRLLSTAYGTRMLKALPAVRPLTLPTAQIGAYARSWLEHRPMTKKEASHASSTSSDMA</sequence>
<reference evidence="10" key="1">
    <citation type="journal article" date="2019" name="Int. J. Syst. Evol. Microbiol.">
        <title>The Global Catalogue of Microorganisms (GCM) 10K type strain sequencing project: providing services to taxonomists for standard genome sequencing and annotation.</title>
        <authorList>
            <consortium name="The Broad Institute Genomics Platform"/>
            <consortium name="The Broad Institute Genome Sequencing Center for Infectious Disease"/>
            <person name="Wu L."/>
            <person name="Ma J."/>
        </authorList>
    </citation>
    <scope>NUCLEOTIDE SEQUENCE [LARGE SCALE GENOMIC DNA]</scope>
    <source>
        <strain evidence="10">CCM 8980</strain>
    </source>
</reference>
<dbReference type="NCBIfam" id="TIGR01407">
    <property type="entry name" value="dinG_rel"/>
    <property type="match status" value="1"/>
</dbReference>
<evidence type="ECO:0000259" key="8">
    <source>
        <dbReference type="PROSITE" id="PS51193"/>
    </source>
</evidence>
<dbReference type="InterPro" id="IPR006555">
    <property type="entry name" value="ATP-dep_Helicase_C"/>
</dbReference>
<dbReference type="SMART" id="SM00479">
    <property type="entry name" value="EXOIII"/>
    <property type="match status" value="1"/>
</dbReference>
<dbReference type="InterPro" id="IPR014001">
    <property type="entry name" value="Helicase_ATP-bd"/>
</dbReference>
<evidence type="ECO:0000256" key="7">
    <source>
        <dbReference type="RuleBase" id="RU364106"/>
    </source>
</evidence>
<dbReference type="SMART" id="SM00487">
    <property type="entry name" value="DEXDc"/>
    <property type="match status" value="1"/>
</dbReference>
<organism evidence="9 10">
    <name type="scientific">Lacticaseibacillus mingshuiensis</name>
    <dbReference type="NCBI Taxonomy" id="2799574"/>
    <lineage>
        <taxon>Bacteria</taxon>
        <taxon>Bacillati</taxon>
        <taxon>Bacillota</taxon>
        <taxon>Bacilli</taxon>
        <taxon>Lactobacillales</taxon>
        <taxon>Lactobacillaceae</taxon>
        <taxon>Lacticaseibacillus</taxon>
    </lineage>
</organism>
<evidence type="ECO:0000256" key="6">
    <source>
        <dbReference type="HAMAP-Rule" id="MF_02206"/>
    </source>
</evidence>
<feature type="domain" description="Helicase ATP-binding" evidence="8">
    <location>
        <begin position="242"/>
        <end position="502"/>
    </location>
</feature>
<evidence type="ECO:0000256" key="2">
    <source>
        <dbReference type="ARBA" id="ARBA00022741"/>
    </source>
</evidence>
<keyword evidence="10" id="KW-1185">Reference proteome</keyword>
<dbReference type="Pfam" id="PF00270">
    <property type="entry name" value="DEAD"/>
    <property type="match status" value="1"/>
</dbReference>
<dbReference type="Pfam" id="PF13307">
    <property type="entry name" value="Helicase_C_2"/>
    <property type="match status" value="1"/>
</dbReference>
<dbReference type="CDD" id="cd06127">
    <property type="entry name" value="DEDDh"/>
    <property type="match status" value="1"/>
</dbReference>
<keyword evidence="9" id="KW-0347">Helicase</keyword>
<comment type="function">
    <text evidence="6 7">3'-5' exonuclease.</text>
</comment>
<protein>
    <recommendedName>
        <fullName evidence="6 7">3'-5' exonuclease DinG</fullName>
        <ecNumber evidence="6 7">3.1.-.-</ecNumber>
    </recommendedName>
</protein>
<evidence type="ECO:0000256" key="3">
    <source>
        <dbReference type="ARBA" id="ARBA00022801"/>
    </source>
</evidence>
<dbReference type="EMBL" id="JBHTOC010000001">
    <property type="protein sequence ID" value="MFD1428722.1"/>
    <property type="molecule type" value="Genomic_DNA"/>
</dbReference>
<dbReference type="Gene3D" id="3.40.50.300">
    <property type="entry name" value="P-loop containing nucleotide triphosphate hydrolases"/>
    <property type="match status" value="2"/>
</dbReference>
<dbReference type="HAMAP" id="MF_02206">
    <property type="entry name" value="DinG_exonucl"/>
    <property type="match status" value="1"/>
</dbReference>
<evidence type="ECO:0000313" key="10">
    <source>
        <dbReference type="Proteomes" id="UP001597196"/>
    </source>
</evidence>
<dbReference type="EC" id="3.1.-.-" evidence="6 7"/>
<dbReference type="InterPro" id="IPR011545">
    <property type="entry name" value="DEAD/DEAH_box_helicase_dom"/>
</dbReference>
<dbReference type="InterPro" id="IPR006054">
    <property type="entry name" value="DnaQ"/>
</dbReference>
<evidence type="ECO:0000313" key="9">
    <source>
        <dbReference type="EMBL" id="MFD1428722.1"/>
    </source>
</evidence>
<dbReference type="PANTHER" id="PTHR30231:SF41">
    <property type="entry name" value="DNA POLYMERASE III SUBUNIT EPSILON"/>
    <property type="match status" value="1"/>
</dbReference>
<evidence type="ECO:0000256" key="1">
    <source>
        <dbReference type="ARBA" id="ARBA00022722"/>
    </source>
</evidence>
<dbReference type="Proteomes" id="UP001597196">
    <property type="component" value="Unassembled WGS sequence"/>
</dbReference>
<dbReference type="SMART" id="SM00491">
    <property type="entry name" value="HELICc2"/>
    <property type="match status" value="1"/>
</dbReference>
<dbReference type="SUPFAM" id="SSF53098">
    <property type="entry name" value="Ribonuclease H-like"/>
    <property type="match status" value="1"/>
</dbReference>
<keyword evidence="1 6" id="KW-0540">Nuclease</keyword>
<evidence type="ECO:0000256" key="4">
    <source>
        <dbReference type="ARBA" id="ARBA00022839"/>
    </source>
</evidence>
<dbReference type="Pfam" id="PF00929">
    <property type="entry name" value="RNase_T"/>
    <property type="match status" value="1"/>
</dbReference>
<feature type="binding site" evidence="6">
    <location>
        <begin position="278"/>
        <end position="285"/>
    </location>
    <ligand>
        <name>ATP</name>
        <dbReference type="ChEBI" id="CHEBI:30616"/>
    </ligand>
</feature>
<dbReference type="InterPro" id="IPR027417">
    <property type="entry name" value="P-loop_NTPase"/>
</dbReference>
<accession>A0ABW4CD64</accession>
<dbReference type="InterPro" id="IPR013520">
    <property type="entry name" value="Ribonucl_H"/>
</dbReference>
<dbReference type="InterPro" id="IPR012337">
    <property type="entry name" value="RNaseH-like_sf"/>
</dbReference>
<dbReference type="PANTHER" id="PTHR30231">
    <property type="entry name" value="DNA POLYMERASE III SUBUNIT EPSILON"/>
    <property type="match status" value="1"/>
</dbReference>
<dbReference type="RefSeq" id="WP_203625692.1">
    <property type="nucleotide sequence ID" value="NZ_BOLQ01000001.1"/>
</dbReference>
<keyword evidence="5 6" id="KW-0067">ATP-binding</keyword>
<gene>
    <name evidence="6 7" type="primary">dinG</name>
    <name evidence="9" type="ORF">ACFQ4P_00485</name>
</gene>
<dbReference type="SUPFAM" id="SSF52540">
    <property type="entry name" value="P-loop containing nucleoside triphosphate hydrolases"/>
    <property type="match status" value="1"/>
</dbReference>
<comment type="caution">
    <text evidence="9">The sequence shown here is derived from an EMBL/GenBank/DDBJ whole genome shotgun (WGS) entry which is preliminary data.</text>
</comment>